<evidence type="ECO:0000256" key="7">
    <source>
        <dbReference type="ARBA" id="ARBA00023136"/>
    </source>
</evidence>
<comment type="caution">
    <text evidence="15">The sequence shown here is derived from an EMBL/GenBank/DDBJ whole genome shotgun (WGS) entry which is preliminary data.</text>
</comment>
<evidence type="ECO:0000256" key="1">
    <source>
        <dbReference type="ARBA" id="ARBA00004651"/>
    </source>
</evidence>
<dbReference type="PANTHER" id="PTHR24221:SF397">
    <property type="entry name" value="ABC TRANSPORTER, ATP-BINDING TRANSMEMBRANE PROTEIN"/>
    <property type="match status" value="1"/>
</dbReference>
<keyword evidence="4" id="KW-0547">Nucleotide-binding</keyword>
<dbReference type="InterPro" id="IPR039421">
    <property type="entry name" value="Type_1_exporter"/>
</dbReference>
<comment type="similarity">
    <text evidence="9">Belongs to the ABC transporter superfamily. Lipid exporter (TC 3.A.1.106) family.</text>
</comment>
<dbReference type="GO" id="GO:0005886">
    <property type="term" value="C:plasma membrane"/>
    <property type="evidence" value="ECO:0007669"/>
    <property type="project" value="UniProtKB-SubCell"/>
</dbReference>
<evidence type="ECO:0000313" key="15">
    <source>
        <dbReference type="EMBL" id="MBF4807332.1"/>
    </source>
</evidence>
<sequence length="619" mass="67977">MLGLVHRILRFSGSYARHIRLAYLFTFLRAFCINMPLMLAVYALNLLLADEATPLTCCLLAASMVVLLVAQSVFQYLTDRLQSGTGYEIFADKRAELGRHLRHLPMGFFTAGNIGRISSILSADMVYIEEQSMSIVANVVSDVFAQTILTIFLFVMNPLIGATVLVVELLAILIAQPMIAQARRNSNIRQQTIEQLTDAVLEYTEGLAVVKSYNLTGKSAHDLRNSFTTMKDASFRFACEQSPYEATLMAIYGLGSAAVLALSVWQFEQGTMALGTFVGIVLFLFQLFGPLKDLYQQSTRLTIMESALDRIEKLFAQKELADNGKTILPASKDISLASDTTPESTSPVLGTVQHEIEFSHVSFSYGEKNVLNDICLTADRGQMVALVGQSGSGKTTLTNLLARFWDVSEGSVLIRGIDVRQIPLSSLMEQISMVFQNVYLFQDTVLNNIAMGKPGATCKEVYEAAKKASCYDFIMQMPYGFDTIIGEGGTTLSGGEAQRISIARAILKDAPIIILDEATASIDADNERHIQQAMTELCRNKTTLVIAHKLPTIRNADKIAVIGDGIVLECGSHDELLKQGGVYRRMIEASEKAGGWNTPFQQPLTRPLPQEGSVQGEPR</sequence>
<dbReference type="GO" id="GO:0140359">
    <property type="term" value="F:ABC-type transporter activity"/>
    <property type="evidence" value="ECO:0007669"/>
    <property type="project" value="InterPro"/>
</dbReference>
<feature type="transmembrane region" description="Helical" evidence="12">
    <location>
        <begin position="52"/>
        <end position="74"/>
    </location>
</feature>
<accession>A0A930W2N9</accession>
<dbReference type="GO" id="GO:0005524">
    <property type="term" value="F:ATP binding"/>
    <property type="evidence" value="ECO:0007669"/>
    <property type="project" value="UniProtKB-KW"/>
</dbReference>
<keyword evidence="6 12" id="KW-1133">Transmembrane helix</keyword>
<feature type="domain" description="ABC transporter" evidence="13">
    <location>
        <begin position="356"/>
        <end position="589"/>
    </location>
</feature>
<dbReference type="InterPro" id="IPR036640">
    <property type="entry name" value="ABC1_TM_sf"/>
</dbReference>
<dbReference type="GO" id="GO:0034040">
    <property type="term" value="F:ATPase-coupled lipid transmembrane transporter activity"/>
    <property type="evidence" value="ECO:0007669"/>
    <property type="project" value="TreeGrafter"/>
</dbReference>
<keyword evidence="3 12" id="KW-0812">Transmembrane</keyword>
<dbReference type="Pfam" id="PF00664">
    <property type="entry name" value="ABC_membrane"/>
    <property type="match status" value="1"/>
</dbReference>
<evidence type="ECO:0000256" key="2">
    <source>
        <dbReference type="ARBA" id="ARBA00022448"/>
    </source>
</evidence>
<dbReference type="InterPro" id="IPR011527">
    <property type="entry name" value="ABC1_TM_dom"/>
</dbReference>
<dbReference type="Proteomes" id="UP000698335">
    <property type="component" value="Unassembled WGS sequence"/>
</dbReference>
<evidence type="ECO:0000256" key="11">
    <source>
        <dbReference type="SAM" id="MobiDB-lite"/>
    </source>
</evidence>
<dbReference type="Gene3D" id="3.40.50.300">
    <property type="entry name" value="P-loop containing nucleotide triphosphate hydrolases"/>
    <property type="match status" value="1"/>
</dbReference>
<dbReference type="InterPro" id="IPR027417">
    <property type="entry name" value="P-loop_NTPase"/>
</dbReference>
<dbReference type="FunFam" id="3.40.50.300:FF:000287">
    <property type="entry name" value="Multidrug ABC transporter ATP-binding protein"/>
    <property type="match status" value="1"/>
</dbReference>
<gene>
    <name evidence="15" type="ORF">HXK26_01355</name>
</gene>
<feature type="transmembrane region" description="Helical" evidence="12">
    <location>
        <begin position="271"/>
        <end position="291"/>
    </location>
</feature>
<feature type="domain" description="ABC transmembrane type-1" evidence="14">
    <location>
        <begin position="24"/>
        <end position="294"/>
    </location>
</feature>
<reference evidence="15" key="1">
    <citation type="submission" date="2020-04" db="EMBL/GenBank/DDBJ databases">
        <title>Deep metagenomics examines the oral microbiome during advanced dental caries in children, revealing novel taxa and co-occurrences with host molecules.</title>
        <authorList>
            <person name="Baker J.L."/>
            <person name="Morton J.T."/>
            <person name="Dinis M."/>
            <person name="Alvarez R."/>
            <person name="Tran N.C."/>
            <person name="Knight R."/>
            <person name="Edlund A."/>
        </authorList>
    </citation>
    <scope>NUCLEOTIDE SEQUENCE</scope>
    <source>
        <strain evidence="15">JCVI_38_bin.5</strain>
    </source>
</reference>
<evidence type="ECO:0000256" key="12">
    <source>
        <dbReference type="SAM" id="Phobius"/>
    </source>
</evidence>
<protein>
    <recommendedName>
        <fullName evidence="10">Fatty acid ABC transporter ATP-binding/permease protein</fullName>
    </recommendedName>
</protein>
<dbReference type="PROSITE" id="PS00211">
    <property type="entry name" value="ABC_TRANSPORTER_1"/>
    <property type="match status" value="1"/>
</dbReference>
<evidence type="ECO:0000256" key="10">
    <source>
        <dbReference type="ARBA" id="ARBA00071747"/>
    </source>
</evidence>
<dbReference type="Pfam" id="PF00005">
    <property type="entry name" value="ABC_tran"/>
    <property type="match status" value="1"/>
</dbReference>
<feature type="transmembrane region" description="Helical" evidence="12">
    <location>
        <begin position="21"/>
        <end position="46"/>
    </location>
</feature>
<keyword evidence="7 12" id="KW-0472">Membrane</keyword>
<dbReference type="SUPFAM" id="SSF52540">
    <property type="entry name" value="P-loop containing nucleoside triphosphate hydrolases"/>
    <property type="match status" value="1"/>
</dbReference>
<feature type="transmembrane region" description="Helical" evidence="12">
    <location>
        <begin position="160"/>
        <end position="180"/>
    </location>
</feature>
<dbReference type="InterPro" id="IPR003439">
    <property type="entry name" value="ABC_transporter-like_ATP-bd"/>
</dbReference>
<comment type="function">
    <text evidence="8">ABC transporter involved in fatty acid import. Transmembrane domains (TMD) form a pore in the membrane and the ATP-binding domain (NBD) is responsible for energy generation.</text>
</comment>
<dbReference type="SUPFAM" id="SSF90123">
    <property type="entry name" value="ABC transporter transmembrane region"/>
    <property type="match status" value="1"/>
</dbReference>
<dbReference type="AlphaFoldDB" id="A0A930W2N9"/>
<keyword evidence="2" id="KW-0813">Transport</keyword>
<dbReference type="GO" id="GO:0016887">
    <property type="term" value="F:ATP hydrolysis activity"/>
    <property type="evidence" value="ECO:0007669"/>
    <property type="project" value="InterPro"/>
</dbReference>
<evidence type="ECO:0000256" key="5">
    <source>
        <dbReference type="ARBA" id="ARBA00022840"/>
    </source>
</evidence>
<comment type="subcellular location">
    <subcellularLocation>
        <location evidence="1">Cell membrane</location>
        <topology evidence="1">Multi-pass membrane protein</topology>
    </subcellularLocation>
</comment>
<dbReference type="InterPro" id="IPR003593">
    <property type="entry name" value="AAA+_ATPase"/>
</dbReference>
<feature type="region of interest" description="Disordered" evidence="11">
    <location>
        <begin position="594"/>
        <end position="619"/>
    </location>
</feature>
<dbReference type="PROSITE" id="PS50929">
    <property type="entry name" value="ABC_TM1F"/>
    <property type="match status" value="1"/>
</dbReference>
<evidence type="ECO:0000256" key="4">
    <source>
        <dbReference type="ARBA" id="ARBA00022741"/>
    </source>
</evidence>
<dbReference type="CDD" id="cd07346">
    <property type="entry name" value="ABC_6TM_exporters"/>
    <property type="match status" value="1"/>
</dbReference>
<organism evidence="15 16">
    <name type="scientific">Lancefieldella rimae</name>
    <dbReference type="NCBI Taxonomy" id="1383"/>
    <lineage>
        <taxon>Bacteria</taxon>
        <taxon>Bacillati</taxon>
        <taxon>Actinomycetota</taxon>
        <taxon>Coriobacteriia</taxon>
        <taxon>Coriobacteriales</taxon>
        <taxon>Atopobiaceae</taxon>
        <taxon>Lancefieldella</taxon>
    </lineage>
</organism>
<dbReference type="Gene3D" id="1.20.1560.10">
    <property type="entry name" value="ABC transporter type 1, transmembrane domain"/>
    <property type="match status" value="1"/>
</dbReference>
<feature type="transmembrane region" description="Helical" evidence="12">
    <location>
        <begin position="246"/>
        <end position="265"/>
    </location>
</feature>
<keyword evidence="5 15" id="KW-0067">ATP-binding</keyword>
<dbReference type="InterPro" id="IPR017871">
    <property type="entry name" value="ABC_transporter-like_CS"/>
</dbReference>
<evidence type="ECO:0000259" key="13">
    <source>
        <dbReference type="PROSITE" id="PS50893"/>
    </source>
</evidence>
<dbReference type="EMBL" id="JABZGW010000029">
    <property type="protein sequence ID" value="MBF4807332.1"/>
    <property type="molecule type" value="Genomic_DNA"/>
</dbReference>
<evidence type="ECO:0000256" key="6">
    <source>
        <dbReference type="ARBA" id="ARBA00022989"/>
    </source>
</evidence>
<dbReference type="SMART" id="SM00382">
    <property type="entry name" value="AAA"/>
    <property type="match status" value="1"/>
</dbReference>
<dbReference type="PANTHER" id="PTHR24221">
    <property type="entry name" value="ATP-BINDING CASSETTE SUB-FAMILY B"/>
    <property type="match status" value="1"/>
</dbReference>
<evidence type="ECO:0000256" key="8">
    <source>
        <dbReference type="ARBA" id="ARBA00055053"/>
    </source>
</evidence>
<evidence type="ECO:0000256" key="3">
    <source>
        <dbReference type="ARBA" id="ARBA00022692"/>
    </source>
</evidence>
<proteinExistence type="inferred from homology"/>
<evidence type="ECO:0000259" key="14">
    <source>
        <dbReference type="PROSITE" id="PS50929"/>
    </source>
</evidence>
<name>A0A930W2N9_9ACTN</name>
<evidence type="ECO:0000313" key="16">
    <source>
        <dbReference type="Proteomes" id="UP000698335"/>
    </source>
</evidence>
<dbReference type="PROSITE" id="PS50893">
    <property type="entry name" value="ABC_TRANSPORTER_2"/>
    <property type="match status" value="1"/>
</dbReference>
<evidence type="ECO:0000256" key="9">
    <source>
        <dbReference type="ARBA" id="ARBA00061644"/>
    </source>
</evidence>